<dbReference type="EMBL" id="VMHM01000018">
    <property type="protein sequence ID" value="TSJ93080.1"/>
    <property type="molecule type" value="Genomic_DNA"/>
</dbReference>
<proteinExistence type="predicted"/>
<dbReference type="Pfam" id="PF13503">
    <property type="entry name" value="DUF4123"/>
    <property type="match status" value="1"/>
</dbReference>
<dbReference type="RefSeq" id="WP_144093123.1">
    <property type="nucleotide sequence ID" value="NZ_VMHM01000018.1"/>
</dbReference>
<sequence>MTTPKTSLPQFSITENILEPINEEFSHQYEDEPVYCYAIVDCAHFDACFYKMFIKNPNITCYSLLADTPYSKSSEAGPLLVKIEPDREENQDIINEILFAQEEKPSVLWFWSKIPFFFLKKYLKELLFAENQDGKKYFLRFYDPRCFIDMLEIFKADNNIDRYLKKIECWAYYLDGQYYYINKDS</sequence>
<evidence type="ECO:0000313" key="2">
    <source>
        <dbReference type="EMBL" id="TSJ93080.1"/>
    </source>
</evidence>
<organism evidence="2 3">
    <name type="scientific">Gilliamella apicola</name>
    <dbReference type="NCBI Taxonomy" id="1196095"/>
    <lineage>
        <taxon>Bacteria</taxon>
        <taxon>Pseudomonadati</taxon>
        <taxon>Pseudomonadota</taxon>
        <taxon>Gammaproteobacteria</taxon>
        <taxon>Orbales</taxon>
        <taxon>Orbaceae</taxon>
        <taxon>Gilliamella</taxon>
    </lineage>
</organism>
<protein>
    <submittedName>
        <fullName evidence="2">DUF4123 domain-containing protein</fullName>
    </submittedName>
</protein>
<dbReference type="InterPro" id="IPR025391">
    <property type="entry name" value="DUF4123"/>
</dbReference>
<dbReference type="AlphaFoldDB" id="A0A556RW15"/>
<reference evidence="2 3" key="1">
    <citation type="submission" date="2019-07" db="EMBL/GenBank/DDBJ databases">
        <title>Gilliamella genomes.</title>
        <authorList>
            <person name="Zheng H."/>
        </authorList>
    </citation>
    <scope>NUCLEOTIDE SEQUENCE [LARGE SCALE GENOMIC DNA]</scope>
    <source>
        <strain evidence="2 3">W8127</strain>
    </source>
</reference>
<evidence type="ECO:0000313" key="3">
    <source>
        <dbReference type="Proteomes" id="UP000319483"/>
    </source>
</evidence>
<accession>A0A556RW15</accession>
<evidence type="ECO:0000259" key="1">
    <source>
        <dbReference type="Pfam" id="PF13503"/>
    </source>
</evidence>
<comment type="caution">
    <text evidence="2">The sequence shown here is derived from an EMBL/GenBank/DDBJ whole genome shotgun (WGS) entry which is preliminary data.</text>
</comment>
<name>A0A556RW15_9GAMM</name>
<dbReference type="Proteomes" id="UP000319483">
    <property type="component" value="Unassembled WGS sequence"/>
</dbReference>
<gene>
    <name evidence="2" type="ORF">FPQ15_12565</name>
</gene>
<feature type="domain" description="DUF4123" evidence="1">
    <location>
        <begin position="36"/>
        <end position="156"/>
    </location>
</feature>